<dbReference type="EMBL" id="JABFOF010000003">
    <property type="protein sequence ID" value="KAG2402341.1"/>
    <property type="molecule type" value="Genomic_DNA"/>
</dbReference>
<dbReference type="AlphaFoldDB" id="A0A8T0KSD4"/>
<protein>
    <recommendedName>
        <fullName evidence="3">Aminotransferase-like plant mobile domain-containing protein</fullName>
    </recommendedName>
</protein>
<gene>
    <name evidence="1" type="ORF">HKW66_Vig0235370</name>
</gene>
<comment type="caution">
    <text evidence="1">The sequence shown here is derived from an EMBL/GenBank/DDBJ whole genome shotgun (WGS) entry which is preliminary data.</text>
</comment>
<evidence type="ECO:0008006" key="3">
    <source>
        <dbReference type="Google" id="ProtNLM"/>
    </source>
</evidence>
<organism evidence="1 2">
    <name type="scientific">Phaseolus angularis</name>
    <name type="common">Azuki bean</name>
    <name type="synonym">Vigna angularis</name>
    <dbReference type="NCBI Taxonomy" id="3914"/>
    <lineage>
        <taxon>Eukaryota</taxon>
        <taxon>Viridiplantae</taxon>
        <taxon>Streptophyta</taxon>
        <taxon>Embryophyta</taxon>
        <taxon>Tracheophyta</taxon>
        <taxon>Spermatophyta</taxon>
        <taxon>Magnoliopsida</taxon>
        <taxon>eudicotyledons</taxon>
        <taxon>Gunneridae</taxon>
        <taxon>Pentapetalae</taxon>
        <taxon>rosids</taxon>
        <taxon>fabids</taxon>
        <taxon>Fabales</taxon>
        <taxon>Fabaceae</taxon>
        <taxon>Papilionoideae</taxon>
        <taxon>50 kb inversion clade</taxon>
        <taxon>NPAAA clade</taxon>
        <taxon>indigoferoid/millettioid clade</taxon>
        <taxon>Phaseoleae</taxon>
        <taxon>Vigna</taxon>
    </lineage>
</organism>
<name>A0A8T0KSD4_PHAAN</name>
<accession>A0A8T0KSD4</accession>
<evidence type="ECO:0000313" key="2">
    <source>
        <dbReference type="Proteomes" id="UP000743370"/>
    </source>
</evidence>
<sequence length="117" mass="13409">MSLSTIGIVPSRCRGPMAAQKGNWLLRISMDSSSIVEMNSLLGHTHVERIKMIPFRWCLHILSHLEVNLKLLKVMVQRWAEHDVSFRVSQQLVPFTVFDVFMTTSLEIRGLGLFPFV</sequence>
<reference evidence="1 2" key="1">
    <citation type="submission" date="2020-05" db="EMBL/GenBank/DDBJ databases">
        <title>Vigna angularis (adzuki bean) Var. LongXiaoDou No. 4 denovo assembly.</title>
        <authorList>
            <person name="Xiang H."/>
        </authorList>
    </citation>
    <scope>NUCLEOTIDE SEQUENCE [LARGE SCALE GENOMIC DNA]</scope>
    <source>
        <tissue evidence="1">Leaf</tissue>
    </source>
</reference>
<proteinExistence type="predicted"/>
<evidence type="ECO:0000313" key="1">
    <source>
        <dbReference type="EMBL" id="KAG2402341.1"/>
    </source>
</evidence>
<dbReference type="Proteomes" id="UP000743370">
    <property type="component" value="Unassembled WGS sequence"/>
</dbReference>